<keyword evidence="3" id="KW-1185">Reference proteome</keyword>
<protein>
    <submittedName>
        <fullName evidence="2">Uncharacterized protein</fullName>
    </submittedName>
</protein>
<name>A0A165CS40_EXIGL</name>
<gene>
    <name evidence="2" type="ORF">EXIGLDRAFT_809880</name>
</gene>
<feature type="region of interest" description="Disordered" evidence="1">
    <location>
        <begin position="110"/>
        <end position="155"/>
    </location>
</feature>
<reference evidence="2 3" key="1">
    <citation type="journal article" date="2016" name="Mol. Biol. Evol.">
        <title>Comparative Genomics of Early-Diverging Mushroom-Forming Fungi Provides Insights into the Origins of Lignocellulose Decay Capabilities.</title>
        <authorList>
            <person name="Nagy L.G."/>
            <person name="Riley R."/>
            <person name="Tritt A."/>
            <person name="Adam C."/>
            <person name="Daum C."/>
            <person name="Floudas D."/>
            <person name="Sun H."/>
            <person name="Yadav J.S."/>
            <person name="Pangilinan J."/>
            <person name="Larsson K.H."/>
            <person name="Matsuura K."/>
            <person name="Barry K."/>
            <person name="Labutti K."/>
            <person name="Kuo R."/>
            <person name="Ohm R.A."/>
            <person name="Bhattacharya S.S."/>
            <person name="Shirouzu T."/>
            <person name="Yoshinaga Y."/>
            <person name="Martin F.M."/>
            <person name="Grigoriev I.V."/>
            <person name="Hibbett D.S."/>
        </authorList>
    </citation>
    <scope>NUCLEOTIDE SEQUENCE [LARGE SCALE GENOMIC DNA]</scope>
    <source>
        <strain evidence="2 3">HHB12029</strain>
    </source>
</reference>
<evidence type="ECO:0000313" key="2">
    <source>
        <dbReference type="EMBL" id="KZV83002.1"/>
    </source>
</evidence>
<dbReference type="AlphaFoldDB" id="A0A165CS40"/>
<proteinExistence type="predicted"/>
<dbReference type="Proteomes" id="UP000077266">
    <property type="component" value="Unassembled WGS sequence"/>
</dbReference>
<dbReference type="InParanoid" id="A0A165CS40"/>
<evidence type="ECO:0000313" key="3">
    <source>
        <dbReference type="Proteomes" id="UP000077266"/>
    </source>
</evidence>
<feature type="compositionally biased region" description="Low complexity" evidence="1">
    <location>
        <begin position="222"/>
        <end position="243"/>
    </location>
</feature>
<dbReference type="EMBL" id="KV426293">
    <property type="protein sequence ID" value="KZV83002.1"/>
    <property type="molecule type" value="Genomic_DNA"/>
</dbReference>
<feature type="region of interest" description="Disordered" evidence="1">
    <location>
        <begin position="219"/>
        <end position="243"/>
    </location>
</feature>
<accession>A0A165CS40</accession>
<sequence length="243" mass="25042">MTQLHGVSSRDARPAGDLGFSTSRAILHVIALRAWPGGGGGGEVTNKPYTVQGGSSCAVTGLTMGSKCALFTASPFQDFCVAASTPSANPPSSPVSTTLRAPPSNFFHPLTTRHTSSLRSRAPKPTLSAKEHAYSSPQFPTRQLAPSMPYASTSRPCPLPPMPRCSSMVTTMTPHSRVTGTLKSSRTLSSLRGSIPQTSQAIASAAVLRPLPTLTGSPTLMSSASAAGSRTLTASTSTSQLSA</sequence>
<organism evidence="2 3">
    <name type="scientific">Exidia glandulosa HHB12029</name>
    <dbReference type="NCBI Taxonomy" id="1314781"/>
    <lineage>
        <taxon>Eukaryota</taxon>
        <taxon>Fungi</taxon>
        <taxon>Dikarya</taxon>
        <taxon>Basidiomycota</taxon>
        <taxon>Agaricomycotina</taxon>
        <taxon>Agaricomycetes</taxon>
        <taxon>Auriculariales</taxon>
        <taxon>Exidiaceae</taxon>
        <taxon>Exidia</taxon>
    </lineage>
</organism>
<evidence type="ECO:0000256" key="1">
    <source>
        <dbReference type="SAM" id="MobiDB-lite"/>
    </source>
</evidence>